<comment type="caution">
    <text evidence="2">The sequence shown here is derived from an EMBL/GenBank/DDBJ whole genome shotgun (WGS) entry which is preliminary data.</text>
</comment>
<evidence type="ECO:0000313" key="2">
    <source>
        <dbReference type="EMBL" id="MBJ7538621.1"/>
    </source>
</evidence>
<dbReference type="EMBL" id="JAEMNX010000015">
    <property type="protein sequence ID" value="MBJ7538621.1"/>
    <property type="molecule type" value="Genomic_DNA"/>
</dbReference>
<gene>
    <name evidence="2" type="ORF">I8J31_13125</name>
</gene>
<dbReference type="Pfam" id="PF08346">
    <property type="entry name" value="AntA"/>
    <property type="match status" value="1"/>
</dbReference>
<sequence>MANQWIPLYTCLLNGQPADTVSARDLYTFLQLDQDFFHWVDSSRIKLSFTIGEDFILVKNLIRPTPETQNAVQPTVDYFIRLDMAYEMAMEEEGYLAQQAGDYLRGCDTPQNRPIPVKGHCLPEVRQVFHQTTPVPVAPRVKPTDVEEYRHASKALKTMGLNENGMALPMHEVSKIIETMRLYQDNIEALKALSSWFEQHIANLKTYANSQFMDG</sequence>
<reference evidence="2" key="1">
    <citation type="submission" date="2020-12" db="EMBL/GenBank/DDBJ databases">
        <title>Marinomonas arctica sp. nov., a psychrotolerant bacterium isolated from the Arctic.</title>
        <authorList>
            <person name="Zhang Y."/>
        </authorList>
    </citation>
    <scope>NUCLEOTIDE SEQUENCE</scope>
    <source>
        <strain evidence="2">C1424</strain>
    </source>
</reference>
<dbReference type="AlphaFoldDB" id="A0A934JMN7"/>
<dbReference type="Proteomes" id="UP000628710">
    <property type="component" value="Unassembled WGS sequence"/>
</dbReference>
<feature type="domain" description="AntA/AntB antirepressor" evidence="1">
    <location>
        <begin position="21"/>
        <end position="90"/>
    </location>
</feature>
<organism evidence="2 3">
    <name type="scientific">Marinomonas transparens</name>
    <dbReference type="NCBI Taxonomy" id="2795388"/>
    <lineage>
        <taxon>Bacteria</taxon>
        <taxon>Pseudomonadati</taxon>
        <taxon>Pseudomonadota</taxon>
        <taxon>Gammaproteobacteria</taxon>
        <taxon>Oceanospirillales</taxon>
        <taxon>Oceanospirillaceae</taxon>
        <taxon>Marinomonas</taxon>
    </lineage>
</organism>
<evidence type="ECO:0000259" key="1">
    <source>
        <dbReference type="Pfam" id="PF08346"/>
    </source>
</evidence>
<dbReference type="InterPro" id="IPR013557">
    <property type="entry name" value="AntA/B_antirep"/>
</dbReference>
<proteinExistence type="predicted"/>
<dbReference type="RefSeq" id="WP_199469030.1">
    <property type="nucleotide sequence ID" value="NZ_JAEMNX010000015.1"/>
</dbReference>
<name>A0A934JMN7_9GAMM</name>
<evidence type="ECO:0000313" key="3">
    <source>
        <dbReference type="Proteomes" id="UP000628710"/>
    </source>
</evidence>
<protein>
    <submittedName>
        <fullName evidence="2">AntA/AntB antirepressor family protein</fullName>
    </submittedName>
</protein>
<keyword evidence="3" id="KW-1185">Reference proteome</keyword>
<accession>A0A934JMN7</accession>